<feature type="region of interest" description="Disordered" evidence="5">
    <location>
        <begin position="95"/>
        <end position="384"/>
    </location>
</feature>
<keyword evidence="8" id="KW-1185">Reference proteome</keyword>
<keyword evidence="1" id="KW-0479">Metal-binding</keyword>
<organism evidence="7 8">
    <name type="scientific">Podospora fimiseda</name>
    <dbReference type="NCBI Taxonomy" id="252190"/>
    <lineage>
        <taxon>Eukaryota</taxon>
        <taxon>Fungi</taxon>
        <taxon>Dikarya</taxon>
        <taxon>Ascomycota</taxon>
        <taxon>Pezizomycotina</taxon>
        <taxon>Sordariomycetes</taxon>
        <taxon>Sordariomycetidae</taxon>
        <taxon>Sordariales</taxon>
        <taxon>Podosporaceae</taxon>
        <taxon>Podospora</taxon>
    </lineage>
</organism>
<feature type="compositionally biased region" description="Low complexity" evidence="5">
    <location>
        <begin position="307"/>
        <end position="318"/>
    </location>
</feature>
<keyword evidence="3" id="KW-0862">Zinc</keyword>
<feature type="compositionally biased region" description="Low complexity" evidence="5">
    <location>
        <begin position="32"/>
        <end position="55"/>
    </location>
</feature>
<comment type="caution">
    <text evidence="7">The sequence shown here is derived from an EMBL/GenBank/DDBJ whole genome shotgun (WGS) entry which is preliminary data.</text>
</comment>
<dbReference type="SMART" id="SM00184">
    <property type="entry name" value="RING"/>
    <property type="match status" value="1"/>
</dbReference>
<dbReference type="InterPro" id="IPR053238">
    <property type="entry name" value="RING-H2_zinc_finger"/>
</dbReference>
<dbReference type="Gene3D" id="3.30.40.10">
    <property type="entry name" value="Zinc/RING finger domain, C3HC4 (zinc finger)"/>
    <property type="match status" value="1"/>
</dbReference>
<dbReference type="AlphaFoldDB" id="A0AAN7H7D5"/>
<feature type="compositionally biased region" description="Pro residues" evidence="5">
    <location>
        <begin position="319"/>
        <end position="333"/>
    </location>
</feature>
<reference evidence="7" key="2">
    <citation type="submission" date="2023-05" db="EMBL/GenBank/DDBJ databases">
        <authorList>
            <consortium name="Lawrence Berkeley National Laboratory"/>
            <person name="Steindorff A."/>
            <person name="Hensen N."/>
            <person name="Bonometti L."/>
            <person name="Westerberg I."/>
            <person name="Brannstrom I.O."/>
            <person name="Guillou S."/>
            <person name="Cros-Aarteil S."/>
            <person name="Calhoun S."/>
            <person name="Haridas S."/>
            <person name="Kuo A."/>
            <person name="Mondo S."/>
            <person name="Pangilinan J."/>
            <person name="Riley R."/>
            <person name="Labutti K."/>
            <person name="Andreopoulos B."/>
            <person name="Lipzen A."/>
            <person name="Chen C."/>
            <person name="Yanf M."/>
            <person name="Daum C."/>
            <person name="Ng V."/>
            <person name="Clum A."/>
            <person name="Ohm R."/>
            <person name="Martin F."/>
            <person name="Silar P."/>
            <person name="Natvig D."/>
            <person name="Lalanne C."/>
            <person name="Gautier V."/>
            <person name="Ament-Velasquez S.L."/>
            <person name="Kruys A."/>
            <person name="Hutchinson M.I."/>
            <person name="Powell A.J."/>
            <person name="Barry K."/>
            <person name="Miller A.N."/>
            <person name="Grigoriev I.V."/>
            <person name="Debuchy R."/>
            <person name="Gladieux P."/>
            <person name="Thoren M.H."/>
            <person name="Johannesson H."/>
        </authorList>
    </citation>
    <scope>NUCLEOTIDE SEQUENCE</scope>
    <source>
        <strain evidence="7">CBS 990.96</strain>
    </source>
</reference>
<evidence type="ECO:0000256" key="3">
    <source>
        <dbReference type="ARBA" id="ARBA00022833"/>
    </source>
</evidence>
<feature type="compositionally biased region" description="Polar residues" evidence="5">
    <location>
        <begin position="742"/>
        <end position="753"/>
    </location>
</feature>
<feature type="compositionally biased region" description="Polar residues" evidence="5">
    <location>
        <begin position="645"/>
        <end position="656"/>
    </location>
</feature>
<dbReference type="Pfam" id="PF13639">
    <property type="entry name" value="zf-RING_2"/>
    <property type="match status" value="1"/>
</dbReference>
<dbReference type="PANTHER" id="PTHR14155:SF627">
    <property type="entry name" value="OS06G0192800 PROTEIN"/>
    <property type="match status" value="1"/>
</dbReference>
<name>A0AAN7H7D5_9PEZI</name>
<feature type="compositionally biased region" description="Low complexity" evidence="5">
    <location>
        <begin position="144"/>
        <end position="160"/>
    </location>
</feature>
<protein>
    <recommendedName>
        <fullName evidence="6">RING-type domain-containing protein</fullName>
    </recommendedName>
</protein>
<feature type="compositionally biased region" description="Polar residues" evidence="5">
    <location>
        <begin position="570"/>
        <end position="604"/>
    </location>
</feature>
<evidence type="ECO:0000256" key="2">
    <source>
        <dbReference type="ARBA" id="ARBA00022771"/>
    </source>
</evidence>
<feature type="compositionally biased region" description="Low complexity" evidence="5">
    <location>
        <begin position="181"/>
        <end position="200"/>
    </location>
</feature>
<dbReference type="InterPro" id="IPR013083">
    <property type="entry name" value="Znf_RING/FYVE/PHD"/>
</dbReference>
<feature type="region of interest" description="Disordered" evidence="5">
    <location>
        <begin position="1"/>
        <end position="82"/>
    </location>
</feature>
<dbReference type="SUPFAM" id="SSF57850">
    <property type="entry name" value="RING/U-box"/>
    <property type="match status" value="1"/>
</dbReference>
<dbReference type="PANTHER" id="PTHR14155">
    <property type="entry name" value="RING FINGER DOMAIN-CONTAINING"/>
    <property type="match status" value="1"/>
</dbReference>
<accession>A0AAN7H7D5</accession>
<evidence type="ECO:0000313" key="8">
    <source>
        <dbReference type="Proteomes" id="UP001301958"/>
    </source>
</evidence>
<evidence type="ECO:0000256" key="4">
    <source>
        <dbReference type="PROSITE-ProRule" id="PRU00175"/>
    </source>
</evidence>
<reference evidence="7" key="1">
    <citation type="journal article" date="2023" name="Mol. Phylogenet. Evol.">
        <title>Genome-scale phylogeny and comparative genomics of the fungal order Sordariales.</title>
        <authorList>
            <person name="Hensen N."/>
            <person name="Bonometti L."/>
            <person name="Westerberg I."/>
            <person name="Brannstrom I.O."/>
            <person name="Guillou S."/>
            <person name="Cros-Aarteil S."/>
            <person name="Calhoun S."/>
            <person name="Haridas S."/>
            <person name="Kuo A."/>
            <person name="Mondo S."/>
            <person name="Pangilinan J."/>
            <person name="Riley R."/>
            <person name="LaButti K."/>
            <person name="Andreopoulos B."/>
            <person name="Lipzen A."/>
            <person name="Chen C."/>
            <person name="Yan M."/>
            <person name="Daum C."/>
            <person name="Ng V."/>
            <person name="Clum A."/>
            <person name="Steindorff A."/>
            <person name="Ohm R.A."/>
            <person name="Martin F."/>
            <person name="Silar P."/>
            <person name="Natvig D.O."/>
            <person name="Lalanne C."/>
            <person name="Gautier V."/>
            <person name="Ament-Velasquez S.L."/>
            <person name="Kruys A."/>
            <person name="Hutchinson M.I."/>
            <person name="Powell A.J."/>
            <person name="Barry K."/>
            <person name="Miller A.N."/>
            <person name="Grigoriev I.V."/>
            <person name="Debuchy R."/>
            <person name="Gladieux P."/>
            <person name="Hiltunen Thoren M."/>
            <person name="Johannesson H."/>
        </authorList>
    </citation>
    <scope>NUCLEOTIDE SEQUENCE</scope>
    <source>
        <strain evidence="7">CBS 990.96</strain>
    </source>
</reference>
<feature type="compositionally biased region" description="Low complexity" evidence="5">
    <location>
        <begin position="250"/>
        <end position="293"/>
    </location>
</feature>
<feature type="compositionally biased region" description="Pro residues" evidence="5">
    <location>
        <begin position="364"/>
        <end position="375"/>
    </location>
</feature>
<feature type="compositionally biased region" description="Low complexity" evidence="5">
    <location>
        <begin position="225"/>
        <end position="241"/>
    </location>
</feature>
<feature type="region of interest" description="Disordered" evidence="5">
    <location>
        <begin position="645"/>
        <end position="753"/>
    </location>
</feature>
<dbReference type="Proteomes" id="UP001301958">
    <property type="component" value="Unassembled WGS sequence"/>
</dbReference>
<feature type="region of interest" description="Disordered" evidence="5">
    <location>
        <begin position="562"/>
        <end position="618"/>
    </location>
</feature>
<feature type="compositionally biased region" description="Polar residues" evidence="5">
    <location>
        <begin position="693"/>
        <end position="714"/>
    </location>
</feature>
<dbReference type="InterPro" id="IPR001841">
    <property type="entry name" value="Znf_RING"/>
</dbReference>
<feature type="domain" description="RING-type" evidence="6">
    <location>
        <begin position="481"/>
        <end position="529"/>
    </location>
</feature>
<feature type="compositionally biased region" description="Polar residues" evidence="5">
    <location>
        <begin position="337"/>
        <end position="357"/>
    </location>
</feature>
<evidence type="ECO:0000256" key="1">
    <source>
        <dbReference type="ARBA" id="ARBA00022723"/>
    </source>
</evidence>
<gene>
    <name evidence="7" type="ORF">QBC38DRAFT_275794</name>
</gene>
<keyword evidence="2 4" id="KW-0863">Zinc-finger</keyword>
<evidence type="ECO:0000313" key="7">
    <source>
        <dbReference type="EMBL" id="KAK4230960.1"/>
    </source>
</evidence>
<proteinExistence type="predicted"/>
<sequence>MDIANVEAANMDHQMDYAMQQPAVEGGQPDVQSQSQSPQTQAQGQGQAQGTQPQSCPFLGTDRTGQHTGNHRPRQFVPQMFPSSYAAAREMWANIPPPLADSSDYSWPSGPSPAISPPFVRNPRASQSSRTPSGYHPYMFARQGESSGSFSSYDFAASSSAGGGRGGFPVSGTFSPPQRLPQPSNQSQNRNSNFRHSNQFPAVPSGPRSSGPGFDRDFTRNNRASSGVSGSGISRYYSGRGHINRNGIHRSPINTRPSSSRSPPYRQSAAAMSSSSASTLPLASASSSPSNSSQDPRADSVDTIVISSGESSPVRSPSTPAPAGPSSPLPVVPTAPDDSTSSARPAIAPTSNPNRSGGPTREPYTPPVHPGPPTGHPNWRDTGNQISFQITPEMAREDLLNVARNARAMGLDESEEDEYIPDEDDEDEALRYMFNAEVGNLRGYQVLRGQLDTSRRIASRQAISELEKVKISDLPEKEQSCIICYNDFGVDSPEGINEQPLRLPKCKHVFGDNCIKKWFTESDSCPYCRDKLPSELVIPPGSAAMFEIIRRERVARTELAFGYTPRPPTAGSSSQAAQISLERGQSSRSAGEQQSPVSEASQSSRRMRLTGNRGLSIPVEQLNPADRYAGAGRGGWASFANYGQSPFASSSQQPGRANNPYPSHFHPDRQAAPSSRPNFGNGNNRRGHAAVVNGSTLISPQNRPATNMDTSAPEGSNPTVSANPSAPANSSAPGNTAEPANPTLTSSSTAPAE</sequence>
<evidence type="ECO:0000256" key="5">
    <source>
        <dbReference type="SAM" id="MobiDB-lite"/>
    </source>
</evidence>
<evidence type="ECO:0000259" key="6">
    <source>
        <dbReference type="PROSITE" id="PS50089"/>
    </source>
</evidence>
<feature type="compositionally biased region" description="Low complexity" evidence="5">
    <location>
        <begin position="716"/>
        <end position="737"/>
    </location>
</feature>
<dbReference type="GO" id="GO:0008270">
    <property type="term" value="F:zinc ion binding"/>
    <property type="evidence" value="ECO:0007669"/>
    <property type="project" value="UniProtKB-KW"/>
</dbReference>
<dbReference type="EMBL" id="MU865295">
    <property type="protein sequence ID" value="KAK4230960.1"/>
    <property type="molecule type" value="Genomic_DNA"/>
</dbReference>
<dbReference type="PROSITE" id="PS50089">
    <property type="entry name" value="ZF_RING_2"/>
    <property type="match status" value="1"/>
</dbReference>